<accession>A0A644Y0C7</accession>
<sequence length="71" mass="7929">METGDGREILLGVHESGIALHEVHSGILLRSAELIGDQEKDVFEIEIARHKIPLHLTVAVLERHITLKCLK</sequence>
<proteinExistence type="predicted"/>
<reference evidence="1" key="1">
    <citation type="submission" date="2019-08" db="EMBL/GenBank/DDBJ databases">
        <authorList>
            <person name="Kucharzyk K."/>
            <person name="Murdoch R.W."/>
            <person name="Higgins S."/>
            <person name="Loffler F."/>
        </authorList>
    </citation>
    <scope>NUCLEOTIDE SEQUENCE</scope>
</reference>
<comment type="caution">
    <text evidence="1">The sequence shown here is derived from an EMBL/GenBank/DDBJ whole genome shotgun (WGS) entry which is preliminary data.</text>
</comment>
<name>A0A644Y0C7_9ZZZZ</name>
<evidence type="ECO:0000313" key="1">
    <source>
        <dbReference type="EMBL" id="MPM19684.1"/>
    </source>
</evidence>
<dbReference type="AlphaFoldDB" id="A0A644Y0C7"/>
<organism evidence="1">
    <name type="scientific">bioreactor metagenome</name>
    <dbReference type="NCBI Taxonomy" id="1076179"/>
    <lineage>
        <taxon>unclassified sequences</taxon>
        <taxon>metagenomes</taxon>
        <taxon>ecological metagenomes</taxon>
    </lineage>
</organism>
<gene>
    <name evidence="1" type="ORF">SDC9_66110</name>
</gene>
<protein>
    <submittedName>
        <fullName evidence="1">Uncharacterized protein</fullName>
    </submittedName>
</protein>
<dbReference type="EMBL" id="VSSQ01003222">
    <property type="protein sequence ID" value="MPM19684.1"/>
    <property type="molecule type" value="Genomic_DNA"/>
</dbReference>